<dbReference type="eggNOG" id="COG4395">
    <property type="taxonomic scope" value="Bacteria"/>
</dbReference>
<dbReference type="SUPFAM" id="SSF54427">
    <property type="entry name" value="NTF2-like"/>
    <property type="match status" value="1"/>
</dbReference>
<dbReference type="EMBL" id="CP001751">
    <property type="protein sequence ID" value="ADE39876.1"/>
    <property type="molecule type" value="Genomic_DNA"/>
</dbReference>
<proteinExistence type="predicted"/>
<dbReference type="InterPro" id="IPR032710">
    <property type="entry name" value="NTF2-like_dom_sf"/>
</dbReference>
<organism evidence="2 3">
    <name type="scientific">Puniceispirillum marinum (strain IMCC1322)</name>
    <dbReference type="NCBI Taxonomy" id="488538"/>
    <lineage>
        <taxon>Bacteria</taxon>
        <taxon>Pseudomonadati</taxon>
        <taxon>Pseudomonadota</taxon>
        <taxon>Alphaproteobacteria</taxon>
        <taxon>Candidatus Puniceispirillales</taxon>
        <taxon>Candidatus Puniceispirillaceae</taxon>
        <taxon>Candidatus Puniceispirillum</taxon>
    </lineage>
</organism>
<accession>D5BUC9</accession>
<dbReference type="STRING" id="488538.SAR116_1633"/>
<evidence type="ECO:0000313" key="3">
    <source>
        <dbReference type="Proteomes" id="UP000007460"/>
    </source>
</evidence>
<dbReference type="InterPro" id="IPR007379">
    <property type="entry name" value="Tim44-like_dom"/>
</dbReference>
<dbReference type="SMART" id="SM00978">
    <property type="entry name" value="Tim44"/>
    <property type="match status" value="1"/>
</dbReference>
<name>D5BUC9_PUNMI</name>
<keyword evidence="3" id="KW-1185">Reference proteome</keyword>
<evidence type="ECO:0000313" key="2">
    <source>
        <dbReference type="EMBL" id="ADE39876.1"/>
    </source>
</evidence>
<feature type="domain" description="Tim44-like" evidence="1">
    <location>
        <begin position="61"/>
        <end position="207"/>
    </location>
</feature>
<dbReference type="KEGG" id="apb:SAR116_1633"/>
<dbReference type="NCBIfam" id="NF033779">
    <property type="entry name" value="Tim44_TimA_adap"/>
    <property type="match status" value="1"/>
</dbReference>
<dbReference type="Proteomes" id="UP000007460">
    <property type="component" value="Chromosome"/>
</dbReference>
<evidence type="ECO:0000259" key="1">
    <source>
        <dbReference type="SMART" id="SM00978"/>
    </source>
</evidence>
<protein>
    <recommendedName>
        <fullName evidence="1">Tim44-like domain-containing protein</fullName>
    </recommendedName>
</protein>
<dbReference type="Pfam" id="PF04280">
    <property type="entry name" value="Tim44"/>
    <property type="match status" value="1"/>
</dbReference>
<reference evidence="2 3" key="1">
    <citation type="journal article" date="2010" name="J. Bacteriol.">
        <title>Complete genome sequence of "Candidatus Puniceispirillum marinum" IMCC1322, a representative of the SAR116 clade in the Alphaproteobacteria.</title>
        <authorList>
            <person name="Oh H.M."/>
            <person name="Kwon K.K."/>
            <person name="Kang I."/>
            <person name="Kang S.G."/>
            <person name="Lee J.H."/>
            <person name="Kim S.J."/>
            <person name="Cho J.C."/>
        </authorList>
    </citation>
    <scope>NUCLEOTIDE SEQUENCE [LARGE SCALE GENOMIC DNA]</scope>
    <source>
        <strain evidence="2 3">IMCC1322</strain>
    </source>
</reference>
<dbReference type="PANTHER" id="PTHR41542">
    <property type="entry name" value="BLL5807 PROTEIN"/>
    <property type="match status" value="1"/>
</dbReference>
<dbReference type="HOGENOM" id="CLU_086329_1_1_5"/>
<dbReference type="PANTHER" id="PTHR41542:SF1">
    <property type="entry name" value="BLL5807 PROTEIN"/>
    <property type="match status" value="1"/>
</dbReference>
<sequence length="212" mass="23547">MPYIDIIIFAVIAVLLVLRLKSVLGQRTGFEQPQDKKPMQAANDGDVVPFPSNKDETGALNGHGIATLRKADRNFTEAAFLGGATQAFEMVLRAYAEGDLAQLKRLLGYDLLQSFTQSIQKRNANKESLTIDLENIKEASILNIAVVDSVAAVTVHFHSVQTRIARDADENIIDEDESQSQEIVDIWTFERDLTLNDPNWKLVETETADDDS</sequence>
<dbReference type="Gene3D" id="3.10.450.240">
    <property type="match status" value="1"/>
</dbReference>
<dbReference type="AlphaFoldDB" id="D5BUC9"/>
<gene>
    <name evidence="2" type="ordered locus">SAR116_1633</name>
</gene>